<dbReference type="RefSeq" id="WP_089909326.1">
    <property type="nucleotide sequence ID" value="NZ_FOFV01000001.1"/>
</dbReference>
<proteinExistence type="predicted"/>
<dbReference type="AlphaFoldDB" id="A0A1H9C0T9"/>
<dbReference type="Pfam" id="PF13302">
    <property type="entry name" value="Acetyltransf_3"/>
    <property type="match status" value="1"/>
</dbReference>
<evidence type="ECO:0000313" key="3">
    <source>
        <dbReference type="Proteomes" id="UP000199503"/>
    </source>
</evidence>
<dbReference type="CDD" id="cd04301">
    <property type="entry name" value="NAT_SF"/>
    <property type="match status" value="1"/>
</dbReference>
<feature type="domain" description="N-acetyltransferase" evidence="1">
    <location>
        <begin position="13"/>
        <end position="179"/>
    </location>
</feature>
<dbReference type="GO" id="GO:0016747">
    <property type="term" value="F:acyltransferase activity, transferring groups other than amino-acyl groups"/>
    <property type="evidence" value="ECO:0007669"/>
    <property type="project" value="InterPro"/>
</dbReference>
<dbReference type="InterPro" id="IPR051531">
    <property type="entry name" value="N-acetyltransferase"/>
</dbReference>
<name>A0A1H9C0T9_9PSEU</name>
<dbReference type="PANTHER" id="PTHR43792:SF1">
    <property type="entry name" value="N-ACETYLTRANSFERASE DOMAIN-CONTAINING PROTEIN"/>
    <property type="match status" value="1"/>
</dbReference>
<protein>
    <submittedName>
        <fullName evidence="2">Protein N-acetyltransferase, RimJ/RimL family</fullName>
    </submittedName>
</protein>
<keyword evidence="2" id="KW-0808">Transferase</keyword>
<sequence length="187" mass="21601">MLKPDYPLKTARLLLRPFEPADLDDFYAYRSRPDVFRYLYGESVTREECAELLDALVGDDELTAEGQRLALAVHLPEADRVIGSAVLKWRSENDRQGEIGYSLNPDFQGHGYATEAARAMLELGFRDLGLHRIVAECDPRNEPSWRVMERLGMRREAHFRELEIFKGEWGDLFVYAMLEEEYARAQA</sequence>
<dbReference type="EMBL" id="FOFV01000001">
    <property type="protein sequence ID" value="SEP94722.1"/>
    <property type="molecule type" value="Genomic_DNA"/>
</dbReference>
<keyword evidence="3" id="KW-1185">Reference proteome</keyword>
<dbReference type="OrthoDB" id="9132139at2"/>
<dbReference type="InterPro" id="IPR016181">
    <property type="entry name" value="Acyl_CoA_acyltransferase"/>
</dbReference>
<evidence type="ECO:0000259" key="1">
    <source>
        <dbReference type="PROSITE" id="PS51186"/>
    </source>
</evidence>
<evidence type="ECO:0000313" key="2">
    <source>
        <dbReference type="EMBL" id="SEP94722.1"/>
    </source>
</evidence>
<dbReference type="PANTHER" id="PTHR43792">
    <property type="entry name" value="GNAT FAMILY, PUTATIVE (AFU_ORTHOLOGUE AFUA_3G00765)-RELATED-RELATED"/>
    <property type="match status" value="1"/>
</dbReference>
<accession>A0A1H9C0T9</accession>
<dbReference type="Proteomes" id="UP000199503">
    <property type="component" value="Unassembled WGS sequence"/>
</dbReference>
<organism evidence="2 3">
    <name type="scientific">Lentzea albida</name>
    <dbReference type="NCBI Taxonomy" id="65499"/>
    <lineage>
        <taxon>Bacteria</taxon>
        <taxon>Bacillati</taxon>
        <taxon>Actinomycetota</taxon>
        <taxon>Actinomycetes</taxon>
        <taxon>Pseudonocardiales</taxon>
        <taxon>Pseudonocardiaceae</taxon>
        <taxon>Lentzea</taxon>
    </lineage>
</organism>
<dbReference type="SUPFAM" id="SSF55729">
    <property type="entry name" value="Acyl-CoA N-acyltransferases (Nat)"/>
    <property type="match status" value="1"/>
</dbReference>
<gene>
    <name evidence="2" type="ORF">SAMN04488000_101765</name>
</gene>
<dbReference type="Gene3D" id="3.40.630.30">
    <property type="match status" value="1"/>
</dbReference>
<dbReference type="InterPro" id="IPR000182">
    <property type="entry name" value="GNAT_dom"/>
</dbReference>
<reference evidence="3" key="1">
    <citation type="submission" date="2016-10" db="EMBL/GenBank/DDBJ databases">
        <authorList>
            <person name="Varghese N."/>
            <person name="Submissions S."/>
        </authorList>
    </citation>
    <scope>NUCLEOTIDE SEQUENCE [LARGE SCALE GENOMIC DNA]</scope>
    <source>
        <strain evidence="3">DSM 44437</strain>
    </source>
</reference>
<dbReference type="PROSITE" id="PS51186">
    <property type="entry name" value="GNAT"/>
    <property type="match status" value="1"/>
</dbReference>
<dbReference type="STRING" id="65499.SAMN04488000_101765"/>